<dbReference type="RefSeq" id="WP_133587796.1">
    <property type="nucleotide sequence ID" value="NZ_SNVV01000001.1"/>
</dbReference>
<evidence type="ECO:0000313" key="2">
    <source>
        <dbReference type="EMBL" id="TDN57006.1"/>
    </source>
</evidence>
<reference evidence="2 3" key="1">
    <citation type="submission" date="2019-03" db="EMBL/GenBank/DDBJ databases">
        <title>Genomic Encyclopedia of Type Strains, Phase IV (KMG-IV): sequencing the most valuable type-strain genomes for metagenomic binning, comparative biology and taxonomic classification.</title>
        <authorList>
            <person name="Goeker M."/>
        </authorList>
    </citation>
    <scope>NUCLEOTIDE SEQUENCE [LARGE SCALE GENOMIC DNA]</scope>
    <source>
        <strain evidence="2 3">DSM 12121</strain>
    </source>
</reference>
<proteinExistence type="predicted"/>
<protein>
    <submittedName>
        <fullName evidence="2">Uncharacterized protein</fullName>
    </submittedName>
</protein>
<feature type="coiled-coil region" evidence="1">
    <location>
        <begin position="32"/>
        <end position="59"/>
    </location>
</feature>
<dbReference type="AlphaFoldDB" id="A0A4R6EFE5"/>
<evidence type="ECO:0000313" key="3">
    <source>
        <dbReference type="Proteomes" id="UP000295129"/>
    </source>
</evidence>
<accession>A0A4R6EFE5</accession>
<dbReference type="Proteomes" id="UP000295129">
    <property type="component" value="Unassembled WGS sequence"/>
</dbReference>
<evidence type="ECO:0000256" key="1">
    <source>
        <dbReference type="SAM" id="Coils"/>
    </source>
</evidence>
<organism evidence="2 3">
    <name type="scientific">Azoarcus indigens</name>
    <dbReference type="NCBI Taxonomy" id="29545"/>
    <lineage>
        <taxon>Bacteria</taxon>
        <taxon>Pseudomonadati</taxon>
        <taxon>Pseudomonadota</taxon>
        <taxon>Betaproteobacteria</taxon>
        <taxon>Rhodocyclales</taxon>
        <taxon>Zoogloeaceae</taxon>
        <taxon>Azoarcus</taxon>
    </lineage>
</organism>
<keyword evidence="1" id="KW-0175">Coiled coil</keyword>
<dbReference type="EMBL" id="SNVV01000001">
    <property type="protein sequence ID" value="TDN57006.1"/>
    <property type="molecule type" value="Genomic_DNA"/>
</dbReference>
<name>A0A4R6EFE5_9RHOO</name>
<sequence>MPERTNLSPSNVVQHGLQLMAVYANSAESAAARFLEGRIADLEVAAQTIERDAAALNTTYTTIARLLEFANAPNEHHIRLTTARDAHRDRMHALNIGIFREYLKRRSG</sequence>
<comment type="caution">
    <text evidence="2">The sequence shown here is derived from an EMBL/GenBank/DDBJ whole genome shotgun (WGS) entry which is preliminary data.</text>
</comment>
<gene>
    <name evidence="2" type="ORF">C7389_101388</name>
</gene>
<keyword evidence="3" id="KW-1185">Reference proteome</keyword>